<evidence type="ECO:0000313" key="1">
    <source>
        <dbReference type="EMBL" id="SBT72742.1"/>
    </source>
</evidence>
<dbReference type="InterPro" id="IPR008780">
    <property type="entry name" value="Plasmodium_Vir"/>
</dbReference>
<organism evidence="1 2">
    <name type="scientific">Plasmodium ovale</name>
    <name type="common">malaria parasite P. ovale</name>
    <dbReference type="NCBI Taxonomy" id="36330"/>
    <lineage>
        <taxon>Eukaryota</taxon>
        <taxon>Sar</taxon>
        <taxon>Alveolata</taxon>
        <taxon>Apicomplexa</taxon>
        <taxon>Aconoidasida</taxon>
        <taxon>Haemosporida</taxon>
        <taxon>Plasmodiidae</taxon>
        <taxon>Plasmodium</taxon>
        <taxon>Plasmodium (Plasmodium)</taxon>
    </lineage>
</organism>
<name>A0A1C3KGI1_PLAOA</name>
<dbReference type="Proteomes" id="UP000243200">
    <property type="component" value="Unassembled WGS sequence"/>
</dbReference>
<dbReference type="AlphaFoldDB" id="A0A1C3KGI1"/>
<dbReference type="Pfam" id="PF05795">
    <property type="entry name" value="Plasmodium_Vir"/>
    <property type="match status" value="1"/>
</dbReference>
<dbReference type="EMBL" id="FLRJ01000127">
    <property type="protein sequence ID" value="SBT72742.1"/>
    <property type="molecule type" value="Genomic_DNA"/>
</dbReference>
<gene>
    <name evidence="1" type="primary">PowCR01_000050700</name>
    <name evidence="1" type="ORF">POWCR01_000050700</name>
</gene>
<dbReference type="VEuPathDB" id="PlasmoDB:PocGH01_00231600"/>
<proteinExistence type="predicted"/>
<accession>A0A1C3KGI1</accession>
<sequence>LEKIMNYNEINDIIINNDEASKADNWMTQFYNYANGYLTKYINADSNINNDKRCRDFVYMMVNIIRSIQSSSASTSYELIESTITNFTNTMKVYGYEKCYMFSSDQYSDAENKKQFDDFLENITYINRKLKDVNNSQYCTELKQYVQEYKEVYKQLYTSNQNLYSEIAEYYGLSSVDGYDKMIPQITCTSVENDEASVVAGGPGEGTKLSGGSISTISISSLLGISILSYFLYNITPFGPRVNTLIKKKLNIMHEYNDKDTEDLLEYSKMYPTDMQYQMSYEPS</sequence>
<reference evidence="1 2" key="1">
    <citation type="submission" date="2016-06" db="EMBL/GenBank/DDBJ databases">
        <authorList>
            <consortium name="Pathogen Informatics"/>
        </authorList>
    </citation>
    <scope>NUCLEOTIDE SEQUENCE [LARGE SCALE GENOMIC DNA]</scope>
</reference>
<feature type="non-terminal residue" evidence="1">
    <location>
        <position position="1"/>
    </location>
</feature>
<dbReference type="VEuPathDB" id="PlasmoDB:POWCR01_000050700"/>
<protein>
    <submittedName>
        <fullName evidence="1">Plasmodium vivax Vir protein, putative</fullName>
    </submittedName>
</protein>
<evidence type="ECO:0000313" key="2">
    <source>
        <dbReference type="Proteomes" id="UP000243200"/>
    </source>
</evidence>